<organism evidence="1 2">
    <name type="scientific">Corchorus olitorius</name>
    <dbReference type="NCBI Taxonomy" id="93759"/>
    <lineage>
        <taxon>Eukaryota</taxon>
        <taxon>Viridiplantae</taxon>
        <taxon>Streptophyta</taxon>
        <taxon>Embryophyta</taxon>
        <taxon>Tracheophyta</taxon>
        <taxon>Spermatophyta</taxon>
        <taxon>Magnoliopsida</taxon>
        <taxon>eudicotyledons</taxon>
        <taxon>Gunneridae</taxon>
        <taxon>Pentapetalae</taxon>
        <taxon>rosids</taxon>
        <taxon>malvids</taxon>
        <taxon>Malvales</taxon>
        <taxon>Malvaceae</taxon>
        <taxon>Grewioideae</taxon>
        <taxon>Apeibeae</taxon>
        <taxon>Corchorus</taxon>
    </lineage>
</organism>
<keyword evidence="2" id="KW-1185">Reference proteome</keyword>
<dbReference type="Proteomes" id="UP000187203">
    <property type="component" value="Unassembled WGS sequence"/>
</dbReference>
<dbReference type="AlphaFoldDB" id="A0A1R3JXQ5"/>
<accession>A0A1R3JXQ5</accession>
<sequence>MAIYEATATLKKEKTLEQSRLGMASQVTAAPLVFNGGGESRSSRED</sequence>
<name>A0A1R3JXQ5_9ROSI</name>
<proteinExistence type="predicted"/>
<gene>
    <name evidence="1" type="ORF">COLO4_13174</name>
</gene>
<evidence type="ECO:0000313" key="2">
    <source>
        <dbReference type="Proteomes" id="UP000187203"/>
    </source>
</evidence>
<reference evidence="2" key="1">
    <citation type="submission" date="2013-09" db="EMBL/GenBank/DDBJ databases">
        <title>Corchorus olitorius genome sequencing.</title>
        <authorList>
            <person name="Alam M."/>
            <person name="Haque M.S."/>
            <person name="Islam M.S."/>
            <person name="Emdad E.M."/>
            <person name="Islam M.M."/>
            <person name="Ahmed B."/>
            <person name="Halim A."/>
            <person name="Hossen Q.M.M."/>
            <person name="Hossain M.Z."/>
            <person name="Ahmed R."/>
            <person name="Khan M.M."/>
            <person name="Islam R."/>
            <person name="Rashid M.M."/>
            <person name="Khan S.A."/>
            <person name="Rahman M.S."/>
            <person name="Alam M."/>
            <person name="Yahiya A.S."/>
            <person name="Khan M.S."/>
            <person name="Azam M.S."/>
            <person name="Haque T."/>
            <person name="Lashkar M.Z.H."/>
            <person name="Akhand A.I."/>
            <person name="Morshed G."/>
            <person name="Roy S."/>
            <person name="Uddin K.S."/>
            <person name="Rabeya T."/>
            <person name="Hossain A.S."/>
            <person name="Chowdhury A."/>
            <person name="Snigdha A.R."/>
            <person name="Mortoza M.S."/>
            <person name="Matin S.A."/>
            <person name="Hoque S.M.E."/>
            <person name="Islam M.K."/>
            <person name="Roy D.K."/>
            <person name="Haider R."/>
            <person name="Moosa M.M."/>
            <person name="Elias S.M."/>
            <person name="Hasan A.M."/>
            <person name="Jahan S."/>
            <person name="Shafiuddin M."/>
            <person name="Mahmood N."/>
            <person name="Shommy N.S."/>
        </authorList>
    </citation>
    <scope>NUCLEOTIDE SEQUENCE [LARGE SCALE GENOMIC DNA]</scope>
    <source>
        <strain evidence="2">cv. O-4</strain>
    </source>
</reference>
<protein>
    <submittedName>
        <fullName evidence="1">Uncharacterized protein</fullName>
    </submittedName>
</protein>
<dbReference type="EMBL" id="AWUE01015089">
    <property type="protein sequence ID" value="OMO99648.1"/>
    <property type="molecule type" value="Genomic_DNA"/>
</dbReference>
<comment type="caution">
    <text evidence="1">The sequence shown here is derived from an EMBL/GenBank/DDBJ whole genome shotgun (WGS) entry which is preliminary data.</text>
</comment>
<evidence type="ECO:0000313" key="1">
    <source>
        <dbReference type="EMBL" id="OMO99648.1"/>
    </source>
</evidence>